<accession>A0A2P6NPK7</accession>
<reference evidence="1 2" key="1">
    <citation type="journal article" date="2018" name="Genome Biol. Evol.">
        <title>Multiple Roots of Fruiting Body Formation in Amoebozoa.</title>
        <authorList>
            <person name="Hillmann F."/>
            <person name="Forbes G."/>
            <person name="Novohradska S."/>
            <person name="Ferling I."/>
            <person name="Riege K."/>
            <person name="Groth M."/>
            <person name="Westermann M."/>
            <person name="Marz M."/>
            <person name="Spaller T."/>
            <person name="Winckler T."/>
            <person name="Schaap P."/>
            <person name="Glockner G."/>
        </authorList>
    </citation>
    <scope>NUCLEOTIDE SEQUENCE [LARGE SCALE GENOMIC DNA]</scope>
    <source>
        <strain evidence="1 2">Jena</strain>
    </source>
</reference>
<dbReference type="EMBL" id="MDYQ01000039">
    <property type="protein sequence ID" value="PRP85828.1"/>
    <property type="molecule type" value="Genomic_DNA"/>
</dbReference>
<gene>
    <name evidence="1" type="ORF">PROFUN_06020</name>
</gene>
<protein>
    <submittedName>
        <fullName evidence="1">Uncharacterized protein</fullName>
    </submittedName>
</protein>
<name>A0A2P6NPK7_9EUKA</name>
<evidence type="ECO:0000313" key="2">
    <source>
        <dbReference type="Proteomes" id="UP000241769"/>
    </source>
</evidence>
<sequence>MRLDLYHMTDGRPTSKDHTYQITSDPMPNSESKLIWARPVLRWETTWEALVSYFFYIHIPLPKSGSWVTMRLDLYHMTDGRPTSKDHTYQITSDPMPNSESKLIWARPVLRWETTWEALVSYFFYIHIPLPKSGSWVTMRLDLYHMTDGRPTSKDHTYQITSDPMLNSESKLIWARPVLRWETTWEALVSYFFYIHIPLPKSGSWVTMRLDLYHMTDGRPTSKDHTYQITSDPMPNSESKLIWARPVLRWETTWEALVSYFFYIHIPLPKSGSWVTMRLDLYHMTDGRPTSKDHTYQITSDPMPNSESKLIWERPVLRWETTWEALVSYFFYIHIPLPKSGSWVTMRLDLYHMTDGRPTSKDHTYQITSDPMPNSESKLIWARPVLRWETTWEALVSYFFYTHIPLPKSGSWVTMRLDLYHMTDGRPTSKDHTYQITSDPMPNSESKLIWARPVLRWETTWEALVSYFFYIHTPLPKSGSWVTMRLDLYHMTDGRPTSKDHTYQITSDPMPNSESKLIWARPVLRWETTWEALVSYFFYIHIPLPKSGSWVTMRLDLYHMTDGRPTSKDHTYQITSDPMPNSESKLIWARAVLRWETTWEALVSYFFYIHIPLPKSGAWVTMRLDLYHMTDGRPTSKDHTYQITSDPMPNPESKLIWARPVLRWETTWEALVSYFFYIHIPLPKSGSWVTMRLDLYHMTDGRPTSKDHTYQITSEPMPNSESKLIWARPVLRWETTWEALASYFFYIHIPLPKSGSWVTMRLDLYHMTDGRPTSKDHTYQITPDPMPNSESKLIWARPVLRWETTWEALVSYFFYIHIPLPKSGSWVTMRLDLYHMTDGRPTSKDHTYQITSDPTPNSESKLIWARPVLRWETTWEALVSYFFYIHIPLPKSGSWVTMRLDLYHMTDGRPTSKDHTYQITSDPMPSSESKLIWARPVLRWETTWEALVSYFFYIHIPLPKSGSWVTMRLDLYHMTDGRPTSKDHTYQITSDPMPNSESKLIWARPVLRWETTWEALVSYFFYIHIPLPKSGSCVTMRLDLYHMTDGRPTSKDHTYQITSDPMPNSESKLIWARPVLRWETTWEALVSYFFYIHIPLPKSGSWVTMRLDLYHMTDGRPTSKDHTYQITSDPMPNSESKLIWARPVLRWETTWEALVSYFFYIHIPLPVMGDNEARPLSHDGWQTYLKETKTADMGEASTKVGDHLGSPRVLLFLHPHTPTVTPYHLGQKKIYEKKVYDFEKYIGSQGHGCGTINEKLVMGMPFTPAKQRSRQVGSYLSDNLRSHAELGNTKVGDHLGSPRVLLFLHPHTPTVTPYHLGQKKIYEKKVYDFEKYIGSQDLPQRCGTINEKLVMGMPFTPAKQRSRQLIWVRPVLRWETTWEALVSYFFCIHIPLPKSGSWVTMRLDLYHMTYLKADMGEASTKVGDHLGSPRVLLFLHPHTPTVTPDHLVRLQGNSIIKVAL</sequence>
<keyword evidence="2" id="KW-1185">Reference proteome</keyword>
<dbReference type="InParanoid" id="A0A2P6NPK7"/>
<evidence type="ECO:0000313" key="1">
    <source>
        <dbReference type="EMBL" id="PRP85828.1"/>
    </source>
</evidence>
<proteinExistence type="predicted"/>
<dbReference type="Proteomes" id="UP000241769">
    <property type="component" value="Unassembled WGS sequence"/>
</dbReference>
<comment type="caution">
    <text evidence="1">The sequence shown here is derived from an EMBL/GenBank/DDBJ whole genome shotgun (WGS) entry which is preliminary data.</text>
</comment>
<organism evidence="1 2">
    <name type="scientific">Planoprotostelium fungivorum</name>
    <dbReference type="NCBI Taxonomy" id="1890364"/>
    <lineage>
        <taxon>Eukaryota</taxon>
        <taxon>Amoebozoa</taxon>
        <taxon>Evosea</taxon>
        <taxon>Variosea</taxon>
        <taxon>Cavosteliida</taxon>
        <taxon>Cavosteliaceae</taxon>
        <taxon>Planoprotostelium</taxon>
    </lineage>
</organism>